<keyword evidence="22" id="KW-0636">Prenylation</keyword>
<dbReference type="PROSITE" id="PS51420">
    <property type="entry name" value="RHO"/>
    <property type="match status" value="1"/>
</dbReference>
<keyword evidence="20" id="KW-0458">Lysosome</keyword>
<sequence>MGTVRQGQGVSPSVARSRQRTARPVDCRLQLILIGDRGVGKTSLLERFTGGAFTENCKSTVGVDFKIRTIDVGDKKIRLQIWDTAGQERFNSITSAYYRNAKGILIVYDLTKRETFEELGKWMKMVDKYASEDADLLLVGNKLDREMEREVRRDEGEKFARQYCGMRFCESSAKDNSNVDDLFHRLVEDVVRKRSLNFMCVCVCG</sequence>
<dbReference type="NCBIfam" id="TIGR00231">
    <property type="entry name" value="small_GTP"/>
    <property type="match status" value="1"/>
</dbReference>
<dbReference type="GO" id="GO:0005525">
    <property type="term" value="F:GTP binding"/>
    <property type="evidence" value="ECO:0007669"/>
    <property type="project" value="UniProtKB-KW"/>
</dbReference>
<dbReference type="InterPro" id="IPR027417">
    <property type="entry name" value="P-loop_NTPase"/>
</dbReference>
<keyword evidence="17" id="KW-0333">Golgi apparatus</keyword>
<dbReference type="GO" id="GO:0055038">
    <property type="term" value="C:recycling endosome membrane"/>
    <property type="evidence" value="ECO:0007669"/>
    <property type="project" value="UniProtKB-SubCell"/>
</dbReference>
<protein>
    <recommendedName>
        <fullName evidence="25">Ras-related protein Rab-12</fullName>
        <ecNumber evidence="7">3.6.5.2</ecNumber>
    </recommendedName>
</protein>
<dbReference type="Pfam" id="PF00071">
    <property type="entry name" value="Ras"/>
    <property type="match status" value="1"/>
</dbReference>
<evidence type="ECO:0000256" key="22">
    <source>
        <dbReference type="ARBA" id="ARBA00023289"/>
    </source>
</evidence>
<name>A0A8C4Q5Z8_EPTBU</name>
<keyword evidence="18" id="KW-0342">GTP-binding</keyword>
<keyword evidence="9" id="KW-0597">Phosphoprotein</keyword>
<reference evidence="27" key="2">
    <citation type="submission" date="2025-09" db="UniProtKB">
        <authorList>
            <consortium name="Ensembl"/>
        </authorList>
    </citation>
    <scope>IDENTIFICATION</scope>
</reference>
<evidence type="ECO:0000256" key="14">
    <source>
        <dbReference type="ARBA" id="ARBA00022842"/>
    </source>
</evidence>
<dbReference type="AlphaFoldDB" id="A0A8C4Q5Z8"/>
<evidence type="ECO:0000256" key="23">
    <source>
        <dbReference type="ARBA" id="ARBA00023329"/>
    </source>
</evidence>
<evidence type="ECO:0000256" key="3">
    <source>
        <dbReference type="ARBA" id="ARBA00004394"/>
    </source>
</evidence>
<dbReference type="EC" id="3.6.5.2" evidence="7"/>
<evidence type="ECO:0000256" key="24">
    <source>
        <dbReference type="ARBA" id="ARBA00047660"/>
    </source>
</evidence>
<evidence type="ECO:0000256" key="5">
    <source>
        <dbReference type="ARBA" id="ARBA00004523"/>
    </source>
</evidence>
<evidence type="ECO:0000256" key="20">
    <source>
        <dbReference type="ARBA" id="ARBA00023228"/>
    </source>
</evidence>
<dbReference type="GO" id="GO:0015031">
    <property type="term" value="P:protein transport"/>
    <property type="evidence" value="ECO:0007669"/>
    <property type="project" value="UniProtKB-KW"/>
</dbReference>
<keyword evidence="12" id="KW-0967">Endosome</keyword>
<dbReference type="GO" id="GO:0003925">
    <property type="term" value="F:G protein activity"/>
    <property type="evidence" value="ECO:0007669"/>
    <property type="project" value="UniProtKB-EC"/>
</dbReference>
<dbReference type="Gene3D" id="3.40.50.300">
    <property type="entry name" value="P-loop containing nucleotide triphosphate hydrolases"/>
    <property type="match status" value="1"/>
</dbReference>
<keyword evidence="15" id="KW-0653">Protein transport</keyword>
<evidence type="ECO:0000256" key="25">
    <source>
        <dbReference type="ARBA" id="ARBA00067813"/>
    </source>
</evidence>
<comment type="cofactor">
    <cofactor evidence="1">
        <name>Mg(2+)</name>
        <dbReference type="ChEBI" id="CHEBI:18420"/>
    </cofactor>
</comment>
<organism evidence="27 28">
    <name type="scientific">Eptatretus burgeri</name>
    <name type="common">Inshore hagfish</name>
    <dbReference type="NCBI Taxonomy" id="7764"/>
    <lineage>
        <taxon>Eukaryota</taxon>
        <taxon>Metazoa</taxon>
        <taxon>Chordata</taxon>
        <taxon>Craniata</taxon>
        <taxon>Vertebrata</taxon>
        <taxon>Cyclostomata</taxon>
        <taxon>Myxini</taxon>
        <taxon>Myxiniformes</taxon>
        <taxon>Myxinidae</taxon>
        <taxon>Eptatretinae</taxon>
        <taxon>Eptatretus</taxon>
    </lineage>
</organism>
<dbReference type="GO" id="GO:0005776">
    <property type="term" value="C:autophagosome"/>
    <property type="evidence" value="ECO:0007669"/>
    <property type="project" value="UniProtKB-SubCell"/>
</dbReference>
<dbReference type="FunFam" id="3.40.50.300:FF:000568">
    <property type="entry name" value="Putative Ras-related protein Rab-12"/>
    <property type="match status" value="1"/>
</dbReference>
<dbReference type="PROSITE" id="PS51421">
    <property type="entry name" value="RAS"/>
    <property type="match status" value="1"/>
</dbReference>
<dbReference type="SMART" id="SM00174">
    <property type="entry name" value="RHO"/>
    <property type="match status" value="1"/>
</dbReference>
<evidence type="ECO:0000313" key="28">
    <source>
        <dbReference type="Proteomes" id="UP000694388"/>
    </source>
</evidence>
<dbReference type="GO" id="GO:0005765">
    <property type="term" value="C:lysosomal membrane"/>
    <property type="evidence" value="ECO:0007669"/>
    <property type="project" value="UniProtKB-SubCell"/>
</dbReference>
<dbReference type="GO" id="GO:0046872">
    <property type="term" value="F:metal ion binding"/>
    <property type="evidence" value="ECO:0007669"/>
    <property type="project" value="UniProtKB-KW"/>
</dbReference>
<accession>A0A8C4Q5Z8</accession>
<dbReference type="Proteomes" id="UP000694388">
    <property type="component" value="Unplaced"/>
</dbReference>
<keyword evidence="10" id="KW-0479">Metal-binding</keyword>
<keyword evidence="13" id="KW-0378">Hydrolase</keyword>
<dbReference type="InterPro" id="IPR050305">
    <property type="entry name" value="Small_GTPase_Rab"/>
</dbReference>
<keyword evidence="11" id="KW-0547">Nucleotide-binding</keyword>
<evidence type="ECO:0000256" key="18">
    <source>
        <dbReference type="ARBA" id="ARBA00023134"/>
    </source>
</evidence>
<evidence type="ECO:0000256" key="17">
    <source>
        <dbReference type="ARBA" id="ARBA00023034"/>
    </source>
</evidence>
<dbReference type="PANTHER" id="PTHR47980">
    <property type="entry name" value="LD44762P"/>
    <property type="match status" value="1"/>
</dbReference>
<keyword evidence="16" id="KW-0072">Autophagy</keyword>
<evidence type="ECO:0000256" key="11">
    <source>
        <dbReference type="ARBA" id="ARBA00022741"/>
    </source>
</evidence>
<evidence type="ECO:0000256" key="12">
    <source>
        <dbReference type="ARBA" id="ARBA00022753"/>
    </source>
</evidence>
<dbReference type="SUPFAM" id="SSF52540">
    <property type="entry name" value="P-loop containing nucleoside triphosphate hydrolases"/>
    <property type="match status" value="1"/>
</dbReference>
<dbReference type="GeneTree" id="ENSGT00940000159325"/>
<comment type="similarity">
    <text evidence="6">Belongs to the small GTPase superfamily. Rab family.</text>
</comment>
<evidence type="ECO:0000256" key="21">
    <source>
        <dbReference type="ARBA" id="ARBA00023288"/>
    </source>
</evidence>
<dbReference type="GO" id="GO:0006914">
    <property type="term" value="P:autophagy"/>
    <property type="evidence" value="ECO:0007669"/>
    <property type="project" value="UniProtKB-KW"/>
</dbReference>
<evidence type="ECO:0000256" key="7">
    <source>
        <dbReference type="ARBA" id="ARBA00011984"/>
    </source>
</evidence>
<dbReference type="SMART" id="SM00175">
    <property type="entry name" value="RAB"/>
    <property type="match status" value="1"/>
</dbReference>
<comment type="catalytic activity">
    <reaction evidence="24">
        <text>GTP + H2O = GDP + phosphate + H(+)</text>
        <dbReference type="Rhea" id="RHEA:19669"/>
        <dbReference type="ChEBI" id="CHEBI:15377"/>
        <dbReference type="ChEBI" id="CHEBI:15378"/>
        <dbReference type="ChEBI" id="CHEBI:37565"/>
        <dbReference type="ChEBI" id="CHEBI:43474"/>
        <dbReference type="ChEBI" id="CHEBI:58189"/>
        <dbReference type="EC" id="3.6.5.2"/>
    </reaction>
    <physiologicalReaction direction="left-to-right" evidence="24">
        <dbReference type="Rhea" id="RHEA:19670"/>
    </physiologicalReaction>
</comment>
<evidence type="ECO:0000256" key="15">
    <source>
        <dbReference type="ARBA" id="ARBA00022927"/>
    </source>
</evidence>
<evidence type="ECO:0000256" key="13">
    <source>
        <dbReference type="ARBA" id="ARBA00022801"/>
    </source>
</evidence>
<keyword evidence="14" id="KW-0460">Magnesium</keyword>
<evidence type="ECO:0000256" key="19">
    <source>
        <dbReference type="ARBA" id="ARBA00023136"/>
    </source>
</evidence>
<evidence type="ECO:0000256" key="8">
    <source>
        <dbReference type="ARBA" id="ARBA00022448"/>
    </source>
</evidence>
<dbReference type="Ensembl" id="ENSEBUT00000010791.1">
    <property type="protein sequence ID" value="ENSEBUP00000010247.1"/>
    <property type="gene ID" value="ENSEBUG00000006581.1"/>
</dbReference>
<dbReference type="GO" id="GO:0000139">
    <property type="term" value="C:Golgi membrane"/>
    <property type="evidence" value="ECO:0007669"/>
    <property type="project" value="UniProtKB-SubCell"/>
</dbReference>
<evidence type="ECO:0000256" key="2">
    <source>
        <dbReference type="ARBA" id="ARBA00004122"/>
    </source>
</evidence>
<proteinExistence type="inferred from homology"/>
<evidence type="ECO:0000256" key="26">
    <source>
        <dbReference type="SAM" id="MobiDB-lite"/>
    </source>
</evidence>
<keyword evidence="19" id="KW-0472">Membrane</keyword>
<evidence type="ECO:0000256" key="1">
    <source>
        <dbReference type="ARBA" id="ARBA00001946"/>
    </source>
</evidence>
<dbReference type="OMA" id="KTSIMER"/>
<evidence type="ECO:0000313" key="27">
    <source>
        <dbReference type="Ensembl" id="ENSEBUP00000010247.1"/>
    </source>
</evidence>
<keyword evidence="8" id="KW-0813">Transport</keyword>
<evidence type="ECO:0000256" key="16">
    <source>
        <dbReference type="ARBA" id="ARBA00023006"/>
    </source>
</evidence>
<dbReference type="PRINTS" id="PR00449">
    <property type="entry name" value="RASTRNSFRMNG"/>
</dbReference>
<dbReference type="InterPro" id="IPR001806">
    <property type="entry name" value="Small_GTPase"/>
</dbReference>
<evidence type="ECO:0000256" key="4">
    <source>
        <dbReference type="ARBA" id="ARBA00004419"/>
    </source>
</evidence>
<feature type="region of interest" description="Disordered" evidence="26">
    <location>
        <begin position="1"/>
        <end position="21"/>
    </location>
</feature>
<comment type="subcellular location">
    <subcellularLocation>
        <location evidence="4">Cytoplasmic vesicle</location>
        <location evidence="4">Autophagosome</location>
    </subcellularLocation>
    <subcellularLocation>
        <location evidence="3">Golgi apparatus membrane</location>
    </subcellularLocation>
    <subcellularLocation>
        <location evidence="2">Lysosome membrane</location>
        <topology evidence="2">Lipid-anchor</topology>
        <orientation evidence="2">Cytoplasmic side</orientation>
    </subcellularLocation>
    <subcellularLocation>
        <location evidence="5">Recycling endosome membrane</location>
        <topology evidence="5">Lipid-anchor</topology>
        <orientation evidence="5">Cytoplasmic side</orientation>
    </subcellularLocation>
</comment>
<dbReference type="SMART" id="SM00173">
    <property type="entry name" value="RAS"/>
    <property type="match status" value="1"/>
</dbReference>
<reference evidence="27" key="1">
    <citation type="submission" date="2025-08" db="UniProtKB">
        <authorList>
            <consortium name="Ensembl"/>
        </authorList>
    </citation>
    <scope>IDENTIFICATION</scope>
</reference>
<evidence type="ECO:0000256" key="10">
    <source>
        <dbReference type="ARBA" id="ARBA00022723"/>
    </source>
</evidence>
<evidence type="ECO:0000256" key="6">
    <source>
        <dbReference type="ARBA" id="ARBA00006270"/>
    </source>
</evidence>
<feature type="compositionally biased region" description="Polar residues" evidence="26">
    <location>
        <begin position="1"/>
        <end position="16"/>
    </location>
</feature>
<keyword evidence="28" id="KW-1185">Reference proteome</keyword>
<evidence type="ECO:0000256" key="9">
    <source>
        <dbReference type="ARBA" id="ARBA00022553"/>
    </source>
</evidence>
<keyword evidence="23" id="KW-0968">Cytoplasmic vesicle</keyword>
<keyword evidence="21" id="KW-0449">Lipoprotein</keyword>
<dbReference type="InterPro" id="IPR005225">
    <property type="entry name" value="Small_GTP-bd"/>
</dbReference>
<dbReference type="SMART" id="SM00176">
    <property type="entry name" value="RAN"/>
    <property type="match status" value="1"/>
</dbReference>
<dbReference type="PROSITE" id="PS51419">
    <property type="entry name" value="RAB"/>
    <property type="match status" value="1"/>
</dbReference>